<accession>A0A1S8GNX1</accession>
<feature type="compositionally biased region" description="Low complexity" evidence="1">
    <location>
        <begin position="586"/>
        <end position="595"/>
    </location>
</feature>
<feature type="compositionally biased region" description="Low complexity" evidence="1">
    <location>
        <begin position="252"/>
        <end position="268"/>
    </location>
</feature>
<dbReference type="Pfam" id="PF01471">
    <property type="entry name" value="PG_binding_1"/>
    <property type="match status" value="1"/>
</dbReference>
<keyword evidence="2" id="KW-0472">Membrane</keyword>
<dbReference type="PANTHER" id="PTHR24074">
    <property type="entry name" value="CO-CHAPERONE PROTEIN DJLA"/>
    <property type="match status" value="1"/>
</dbReference>
<dbReference type="InterPro" id="IPR036869">
    <property type="entry name" value="J_dom_sf"/>
</dbReference>
<dbReference type="SMART" id="SM00271">
    <property type="entry name" value="DnaJ"/>
    <property type="match status" value="2"/>
</dbReference>
<name>A0A1S8GNX1_9PROT</name>
<dbReference type="SUPFAM" id="SSF46565">
    <property type="entry name" value="Chaperone J-domain"/>
    <property type="match status" value="2"/>
</dbReference>
<dbReference type="EMBL" id="JATM01000004">
    <property type="protein sequence ID" value="OOL17797.1"/>
    <property type="molecule type" value="Genomic_DNA"/>
</dbReference>
<dbReference type="Gene3D" id="1.10.287.110">
    <property type="entry name" value="DnaJ domain"/>
    <property type="match status" value="2"/>
</dbReference>
<evidence type="ECO:0000256" key="3">
    <source>
        <dbReference type="SAM" id="SignalP"/>
    </source>
</evidence>
<feature type="chain" id="PRO_5013249993" description="J domain-containing protein" evidence="3">
    <location>
        <begin position="21"/>
        <end position="792"/>
    </location>
</feature>
<dbReference type="PRINTS" id="PR00625">
    <property type="entry name" value="JDOMAIN"/>
</dbReference>
<dbReference type="CDD" id="cd06257">
    <property type="entry name" value="DnaJ"/>
    <property type="match status" value="2"/>
</dbReference>
<sequence>MRSVRLICLLILWGVVQCQAASAEVYHPDFDCSRMDRNAPGQVLLCSDSDAARSELVLDQAYYALRHQSAAYLLPQLKADLIRDLAPLQACFSPEDMQRESPTACYQRIVAQVTDRYRAQLVGRAHEEATRPIDDHIALQRKLQALGFLPSEVVLDGVYGEATRRAILRWQEQASQPNRDGFLGNDDARLLMPELAAETGTQAAPSAPAETSAFAAPTEAGTGDDGPAPSILRQRGGAGSAVHQPPSDDTVSAAPSGDAAPPAEASSPQHEAVPPSSPSPDDAAPRREAEHETTEGHTSLLALLFQILGAVIHMCGAVLSAVWRVVVFIFRLPIRLVQLIWSFITALFSWKGLLLFIGYLVIRGLRSSGKKGPSEPSDFSSKEEEEAYQQAGLLWSSFYEETGVRPIAELIELLLEKRRDEAFVFLKTLLEKEVGELPVSLLETFSQARRENSWKGFQRFSIEVLAFLKEHFQDRDEDAAQEQRERENAYRRAKQAGAAPPEDEPWYVVLEVSVTASAEEITASYRRLMKQHHPDRFAQAGKAAYEAAVAKSKKITEAYRYARTLKQFSEKASQKSRDTEQKQRSDAGSSSSDFASSKEREAYQRVGMLWASWVGELRLANGQTLLGYLVEQRLQEAFRFLVELVRPINGETARAVLEELGRGRSWQDFQRCSVHVHGLLLQVARAEEARKRRQQEQDRARERDEAQRRQEQARRDRQRSRNTSPRGRAWHIVLEVSETASNEEVTKAYRRLIKQHHPDRFAHVGGEVYEEAVRRTAEITQAYRYVKQYRQF</sequence>
<gene>
    <name evidence="5" type="ORF">AL01_07445</name>
</gene>
<dbReference type="Proteomes" id="UP000200980">
    <property type="component" value="Unassembled WGS sequence"/>
</dbReference>
<dbReference type="InterPro" id="IPR036365">
    <property type="entry name" value="PGBD-like_sf"/>
</dbReference>
<dbReference type="InterPro" id="IPR002477">
    <property type="entry name" value="Peptidoglycan-bd-like"/>
</dbReference>
<protein>
    <recommendedName>
        <fullName evidence="4">J domain-containing protein</fullName>
    </recommendedName>
</protein>
<dbReference type="PROSITE" id="PS50076">
    <property type="entry name" value="DNAJ_2"/>
    <property type="match status" value="2"/>
</dbReference>
<dbReference type="InterPro" id="IPR036366">
    <property type="entry name" value="PGBDSf"/>
</dbReference>
<dbReference type="InterPro" id="IPR001623">
    <property type="entry name" value="DnaJ_domain"/>
</dbReference>
<organism evidence="5 6">
    <name type="scientific">Bombella intestini</name>
    <dbReference type="NCBI Taxonomy" id="1539051"/>
    <lineage>
        <taxon>Bacteria</taxon>
        <taxon>Pseudomonadati</taxon>
        <taxon>Pseudomonadota</taxon>
        <taxon>Alphaproteobacteria</taxon>
        <taxon>Acetobacterales</taxon>
        <taxon>Acetobacteraceae</taxon>
        <taxon>Bombella</taxon>
    </lineage>
</organism>
<feature type="compositionally biased region" description="Basic and acidic residues" evidence="1">
    <location>
        <begin position="691"/>
        <end position="715"/>
    </location>
</feature>
<feature type="region of interest" description="Disordered" evidence="1">
    <location>
        <begin position="691"/>
        <end position="725"/>
    </location>
</feature>
<feature type="compositionally biased region" description="Basic and acidic residues" evidence="1">
    <location>
        <begin position="481"/>
        <end position="490"/>
    </location>
</feature>
<feature type="compositionally biased region" description="Basic and acidic residues" evidence="1">
    <location>
        <begin position="570"/>
        <end position="585"/>
    </location>
</feature>
<dbReference type="STRING" id="1539051.AL01_07445"/>
<proteinExistence type="predicted"/>
<keyword evidence="2" id="KW-1133">Transmembrane helix</keyword>
<feature type="transmembrane region" description="Helical" evidence="2">
    <location>
        <begin position="339"/>
        <end position="362"/>
    </location>
</feature>
<evidence type="ECO:0000256" key="2">
    <source>
        <dbReference type="SAM" id="Phobius"/>
    </source>
</evidence>
<dbReference type="Gene3D" id="1.10.101.10">
    <property type="entry name" value="PGBD-like superfamily/PGBD"/>
    <property type="match status" value="1"/>
</dbReference>
<dbReference type="InterPro" id="IPR050817">
    <property type="entry name" value="DjlA_DnaK_co-chaperone"/>
</dbReference>
<dbReference type="SUPFAM" id="SSF47090">
    <property type="entry name" value="PGBD-like"/>
    <property type="match status" value="1"/>
</dbReference>
<dbReference type="RefSeq" id="WP_077396793.1">
    <property type="nucleotide sequence ID" value="NZ_JATM01000004.1"/>
</dbReference>
<comment type="caution">
    <text evidence="5">The sequence shown here is derived from an EMBL/GenBank/DDBJ whole genome shotgun (WGS) entry which is preliminary data.</text>
</comment>
<dbReference type="OrthoDB" id="1522627at2"/>
<dbReference type="Pfam" id="PF00226">
    <property type="entry name" value="DnaJ"/>
    <property type="match status" value="2"/>
</dbReference>
<reference evidence="5 6" key="1">
    <citation type="journal article" date="2016" name="PLoS ONE">
        <title>Whole-Genome Sequence Analysis of Bombella intestini LMG 28161T, a Novel Acetic Acid Bacterium Isolated from the Crop of a Red-Tailed Bumble Bee, Bombus lapidarius.</title>
        <authorList>
            <person name="Li L."/>
            <person name="Illeghems K."/>
            <person name="Van Kerrebroeck S."/>
            <person name="Borremans W."/>
            <person name="Cleenwerck I."/>
            <person name="Smagghe G."/>
            <person name="De Vuyst L."/>
            <person name="Vandamme P."/>
        </authorList>
    </citation>
    <scope>NUCLEOTIDE SEQUENCE [LARGE SCALE GENOMIC DNA]</scope>
    <source>
        <strain evidence="5 6">R-52487</strain>
    </source>
</reference>
<feature type="region of interest" description="Disordered" evidence="1">
    <location>
        <begin position="476"/>
        <end position="498"/>
    </location>
</feature>
<feature type="region of interest" description="Disordered" evidence="1">
    <location>
        <begin position="198"/>
        <end position="293"/>
    </location>
</feature>
<keyword evidence="6" id="KW-1185">Reference proteome</keyword>
<evidence type="ECO:0000259" key="4">
    <source>
        <dbReference type="PROSITE" id="PS50076"/>
    </source>
</evidence>
<feature type="region of interest" description="Disordered" evidence="1">
    <location>
        <begin position="570"/>
        <end position="596"/>
    </location>
</feature>
<feature type="compositionally biased region" description="Basic and acidic residues" evidence="1">
    <location>
        <begin position="283"/>
        <end position="293"/>
    </location>
</feature>
<evidence type="ECO:0000313" key="6">
    <source>
        <dbReference type="Proteomes" id="UP000200980"/>
    </source>
</evidence>
<feature type="signal peptide" evidence="3">
    <location>
        <begin position="1"/>
        <end position="20"/>
    </location>
</feature>
<feature type="domain" description="J" evidence="4">
    <location>
        <begin position="505"/>
        <end position="607"/>
    </location>
</feature>
<keyword evidence="2" id="KW-0812">Transmembrane</keyword>
<evidence type="ECO:0000256" key="1">
    <source>
        <dbReference type="SAM" id="MobiDB-lite"/>
    </source>
</evidence>
<feature type="transmembrane region" description="Helical" evidence="2">
    <location>
        <begin position="300"/>
        <end position="327"/>
    </location>
</feature>
<dbReference type="AlphaFoldDB" id="A0A1S8GNX1"/>
<evidence type="ECO:0000313" key="5">
    <source>
        <dbReference type="EMBL" id="OOL17797.1"/>
    </source>
</evidence>
<keyword evidence="3" id="KW-0732">Signal</keyword>
<feature type="domain" description="J" evidence="4">
    <location>
        <begin position="729"/>
        <end position="791"/>
    </location>
</feature>